<organism evidence="5 6">
    <name type="scientific">Neomoorella stamsii</name>
    <dbReference type="NCBI Taxonomy" id="1266720"/>
    <lineage>
        <taxon>Bacteria</taxon>
        <taxon>Bacillati</taxon>
        <taxon>Bacillota</taxon>
        <taxon>Clostridia</taxon>
        <taxon>Neomoorellales</taxon>
        <taxon>Neomoorellaceae</taxon>
        <taxon>Neomoorella</taxon>
    </lineage>
</organism>
<feature type="domain" description="CdaR GGDEF-like" evidence="4">
    <location>
        <begin position="299"/>
        <end position="433"/>
    </location>
</feature>
<evidence type="ECO:0000259" key="2">
    <source>
        <dbReference type="Pfam" id="PF07905"/>
    </source>
</evidence>
<evidence type="ECO:0000259" key="4">
    <source>
        <dbReference type="Pfam" id="PF17853"/>
    </source>
</evidence>
<dbReference type="PANTHER" id="PTHR33744:SF1">
    <property type="entry name" value="DNA-BINDING TRANSCRIPTIONAL ACTIVATOR ADER"/>
    <property type="match status" value="1"/>
</dbReference>
<dbReference type="InterPro" id="IPR025736">
    <property type="entry name" value="PucR_C-HTH_dom"/>
</dbReference>
<name>A0A9X7P6E9_9FIRM</name>
<gene>
    <name evidence="5" type="primary">pucR_2</name>
    <name evidence="5" type="ORF">MOST_12810</name>
</gene>
<evidence type="ECO:0000259" key="3">
    <source>
        <dbReference type="Pfam" id="PF13556"/>
    </source>
</evidence>
<comment type="caution">
    <text evidence="5">The sequence shown here is derived from an EMBL/GenBank/DDBJ whole genome shotgun (WGS) entry which is preliminary data.</text>
</comment>
<protein>
    <submittedName>
        <fullName evidence="5">Purine catabolism regulatory protein</fullName>
    </submittedName>
</protein>
<evidence type="ECO:0000256" key="1">
    <source>
        <dbReference type="ARBA" id="ARBA00006754"/>
    </source>
</evidence>
<reference evidence="5 6" key="1">
    <citation type="submission" date="2018-03" db="EMBL/GenBank/DDBJ databases">
        <title>Genome sequence of Moorella stamsii DSM 26217.</title>
        <authorList>
            <person name="Poehlein A."/>
            <person name="Daniel R."/>
        </authorList>
    </citation>
    <scope>NUCLEOTIDE SEQUENCE [LARGE SCALE GENOMIC DNA]</scope>
    <source>
        <strain evidence="6">DSM 26217</strain>
    </source>
</reference>
<proteinExistence type="inferred from homology"/>
<dbReference type="Pfam" id="PF17853">
    <property type="entry name" value="GGDEF_2"/>
    <property type="match status" value="1"/>
</dbReference>
<evidence type="ECO:0000313" key="6">
    <source>
        <dbReference type="Proteomes" id="UP000239430"/>
    </source>
</evidence>
<dbReference type="InterPro" id="IPR042070">
    <property type="entry name" value="PucR_C-HTH_sf"/>
</dbReference>
<dbReference type="EMBL" id="PVXL01000040">
    <property type="protein sequence ID" value="PRR73433.1"/>
    <property type="molecule type" value="Genomic_DNA"/>
</dbReference>
<keyword evidence="6" id="KW-1185">Reference proteome</keyword>
<feature type="domain" description="PucR C-terminal helix-turn-helix" evidence="3">
    <location>
        <begin position="486"/>
        <end position="544"/>
    </location>
</feature>
<dbReference type="InterPro" id="IPR051448">
    <property type="entry name" value="CdaR-like_regulators"/>
</dbReference>
<dbReference type="InterPro" id="IPR041522">
    <property type="entry name" value="CdaR_GGDEF"/>
</dbReference>
<comment type="similarity">
    <text evidence="1">Belongs to the CdaR family.</text>
</comment>
<feature type="domain" description="Purine catabolism PurC-like" evidence="2">
    <location>
        <begin position="11"/>
        <end position="130"/>
    </location>
</feature>
<dbReference type="Pfam" id="PF07905">
    <property type="entry name" value="PucR"/>
    <property type="match status" value="1"/>
</dbReference>
<sequence length="556" mass="63248">MNEDFGIRVEEILNLPVFKKCRLLGGAEGLKRVITNVNVMEVPDILPWIKPGDFILTTAYAIKDDIEAQKSLIPQLARQGAAGLAIKSQRYIETIPLYMIEAANNLSFPLLELPVEVNFSELISSVLSQIVNRQAFFLEHSVRVHQQFTDLILNGGQLDQIAMALAELIDAYVCLEDFLNFRRVIYPLDVPVYIARYFERQDHSKKISGHEAGDFYGEQLSFNGQEADSAALPIIVEGRQYGWVKVVITERRFSLLELITVERVCSIAALDILRQHNVTQVENKYRAEFLSQLLTSSEYDEKLFLERGKTFGWDLSSNYAALLLEVLPAQKESNLNVEGRKQQDIKTQAAILIENFCQRQRLKYILVNNEDGITLFLEPDMILSERNTGTKNILHQLKVVLNYWQVTIGIGGGYNGIKGIKKSYREAKLALELGKYLFGNGTIIYYRNLGVYGLLLKHAGMAELKEFVQEMLGPLLAYDNSKKGELFKTLGTFLETNCNVKETAEKLYTHYNTVLYRVNKIKELTGVDFNNPDQMLNLQVAMRLSQVFNRFGNNIT</sequence>
<dbReference type="RefSeq" id="WP_054938069.1">
    <property type="nucleotide sequence ID" value="NZ_PVXL01000040.1"/>
</dbReference>
<dbReference type="AlphaFoldDB" id="A0A9X7P6E9"/>
<accession>A0A9X7P6E9</accession>
<dbReference type="Proteomes" id="UP000239430">
    <property type="component" value="Unassembled WGS sequence"/>
</dbReference>
<dbReference type="Pfam" id="PF13556">
    <property type="entry name" value="HTH_30"/>
    <property type="match status" value="1"/>
</dbReference>
<dbReference type="PANTHER" id="PTHR33744">
    <property type="entry name" value="CARBOHYDRATE DIACID REGULATOR"/>
    <property type="match status" value="1"/>
</dbReference>
<evidence type="ECO:0000313" key="5">
    <source>
        <dbReference type="EMBL" id="PRR73433.1"/>
    </source>
</evidence>
<dbReference type="InterPro" id="IPR012914">
    <property type="entry name" value="PucR_dom"/>
</dbReference>
<dbReference type="Gene3D" id="1.10.10.2840">
    <property type="entry name" value="PucR C-terminal helix-turn-helix domain"/>
    <property type="match status" value="1"/>
</dbReference>